<proteinExistence type="predicted"/>
<comment type="caution">
    <text evidence="1">The sequence shown here is derived from an EMBL/GenBank/DDBJ whole genome shotgun (WGS) entry which is preliminary data.</text>
</comment>
<protein>
    <submittedName>
        <fullName evidence="1">Uncharacterized protein</fullName>
    </submittedName>
</protein>
<evidence type="ECO:0000313" key="1">
    <source>
        <dbReference type="EMBL" id="MBB6694975.1"/>
    </source>
</evidence>
<dbReference type="AlphaFoldDB" id="A0A841U351"/>
<dbReference type="EMBL" id="JACJVR010000110">
    <property type="protein sequence ID" value="MBB6694975.1"/>
    <property type="molecule type" value="Genomic_DNA"/>
</dbReference>
<dbReference type="Proteomes" id="UP000553776">
    <property type="component" value="Unassembled WGS sequence"/>
</dbReference>
<dbReference type="RefSeq" id="WP_185138935.1">
    <property type="nucleotide sequence ID" value="NZ_BORM01000018.1"/>
</dbReference>
<keyword evidence="2" id="KW-1185">Reference proteome</keyword>
<sequence>MTTTKENSNTTPSEETNSNHNEQLLELIKNLYQHSIQALKSQFEDSEVEGQVVQHDVYGPLFTFRVKNDQGDWYACGFFLRELLANFQQNKNPALWLGSFFVDLMKVPGGVMLPKPPQSEEEAKALMDGTILPHCFSAVKEEFEPEEVYAGLDLHQEHGPVLEAGFPKYKEGNNVCAMPLHLLLAHYLLNRDPADLLVQGLYRILEEQEKANPQA</sequence>
<reference evidence="1 2" key="1">
    <citation type="submission" date="2020-08" db="EMBL/GenBank/DDBJ databases">
        <title>Cohnella phylogeny.</title>
        <authorList>
            <person name="Dunlap C."/>
        </authorList>
    </citation>
    <scope>NUCLEOTIDE SEQUENCE [LARGE SCALE GENOMIC DNA]</scope>
    <source>
        <strain evidence="1 2">DSM 25239</strain>
    </source>
</reference>
<accession>A0A841U351</accession>
<name>A0A841U351_9BACL</name>
<gene>
    <name evidence="1" type="ORF">H7B90_26630</name>
</gene>
<evidence type="ECO:0000313" key="2">
    <source>
        <dbReference type="Proteomes" id="UP000553776"/>
    </source>
</evidence>
<organism evidence="1 2">
    <name type="scientific">Cohnella xylanilytica</name>
    <dbReference type="NCBI Taxonomy" id="557555"/>
    <lineage>
        <taxon>Bacteria</taxon>
        <taxon>Bacillati</taxon>
        <taxon>Bacillota</taxon>
        <taxon>Bacilli</taxon>
        <taxon>Bacillales</taxon>
        <taxon>Paenibacillaceae</taxon>
        <taxon>Cohnella</taxon>
    </lineage>
</organism>